<dbReference type="Proteomes" id="UP000481700">
    <property type="component" value="Unassembled WGS sequence"/>
</dbReference>
<dbReference type="Proteomes" id="UP000441162">
    <property type="component" value="Unassembled WGS sequence"/>
</dbReference>
<evidence type="ECO:0000313" key="6">
    <source>
        <dbReference type="EMBL" id="RGV73217.1"/>
    </source>
</evidence>
<feature type="region of interest" description="Disordered" evidence="1">
    <location>
        <begin position="1"/>
        <end position="24"/>
    </location>
</feature>
<gene>
    <name evidence="6" type="ORF">DWW04_16600</name>
    <name evidence="7" type="ORF">E1J06_11940</name>
    <name evidence="5" type="ORF">F2Y51_21785</name>
    <name evidence="4" type="ORF">F2Y58_22355</name>
    <name evidence="3" type="ORF">F2Y61_18035</name>
    <name evidence="2" type="ORF">F2Z07_04835</name>
    <name evidence="8" type="ORF">QNN11_15075</name>
</gene>
<dbReference type="KEGG" id="bdh:GV66_18705"/>
<evidence type="ECO:0000313" key="8">
    <source>
        <dbReference type="EMBL" id="WHX08766.1"/>
    </source>
</evidence>
<dbReference type="Proteomes" id="UP000481616">
    <property type="component" value="Unassembled WGS sequence"/>
</dbReference>
<reference evidence="7 10" key="3">
    <citation type="journal article" date="2019" name="Nat. Microbiol.">
        <title>Genomic variation and strain-specific functional adaptation in the human gut microbiome during early life.</title>
        <authorList>
            <person name="Vatanen T."/>
            <person name="Plichta D.R."/>
            <person name="Somani J."/>
            <person name="Munch P.C."/>
            <person name="Arthur T.D."/>
            <person name="Hall A.B."/>
            <person name="Rudolf S."/>
            <person name="Oakeley E.J."/>
            <person name="Ke X."/>
            <person name="Young R.A."/>
            <person name="Haiser H.J."/>
            <person name="Kolde R."/>
            <person name="Yassour M."/>
            <person name="Luopajarvi K."/>
            <person name="Siljander H."/>
            <person name="Virtanen S.M."/>
            <person name="Ilonen J."/>
            <person name="Uibo R."/>
            <person name="Tillmann V."/>
            <person name="Mokurov S."/>
            <person name="Dorshakova N."/>
            <person name="Porter J.A."/>
            <person name="McHardy A.C."/>
            <person name="Lahdesmaki H."/>
            <person name="Vlamakis H."/>
            <person name="Huttenhower C."/>
            <person name="Knip M."/>
            <person name="Xavier R.J."/>
        </authorList>
    </citation>
    <scope>NUCLEOTIDE SEQUENCE [LARGE SCALE GENOMIC DNA]</scope>
    <source>
        <strain evidence="7 10">RJX1052</strain>
    </source>
</reference>
<dbReference type="Proteomes" id="UP000294834">
    <property type="component" value="Unassembled WGS sequence"/>
</dbReference>
<dbReference type="EMBL" id="VVZA01000032">
    <property type="protein sequence ID" value="KAA5401492.1"/>
    <property type="molecule type" value="Genomic_DNA"/>
</dbReference>
<reference evidence="6 9" key="1">
    <citation type="submission" date="2018-08" db="EMBL/GenBank/DDBJ databases">
        <title>A genome reference for cultivated species of the human gut microbiota.</title>
        <authorList>
            <person name="Zou Y."/>
            <person name="Xue W."/>
            <person name="Luo G."/>
        </authorList>
    </citation>
    <scope>NUCLEOTIDE SEQUENCE [LARGE SCALE GENOMIC DNA]</scope>
    <source>
        <strain evidence="6 9">AF14-1AC</strain>
    </source>
</reference>
<dbReference type="EMBL" id="VVZB01000013">
    <property type="protein sequence ID" value="KAA5380360.1"/>
    <property type="molecule type" value="Genomic_DNA"/>
</dbReference>
<sequence>MESVLSTASARKAEENSAHLKDVQKKAKPHSLMQEVTTFLTSHYHFCFNVLTEVTEVACLENDVPDPHLHYAKVLQTRTRRGVFRLCFRFAMVEDDLQKVLTFSVTQLFGRMKSIHPSVIRSMTAYSLSRILPLLGGCILSKGMYIG</sequence>
<dbReference type="EMBL" id="VVZV01000004">
    <property type="protein sequence ID" value="KAA5322980.1"/>
    <property type="molecule type" value="Genomic_DNA"/>
</dbReference>
<dbReference type="KEGG" id="bdo:EL88_10915"/>
<proteinExistence type="predicted"/>
<dbReference type="EMBL" id="QRZL01000020">
    <property type="protein sequence ID" value="RGV73217.1"/>
    <property type="molecule type" value="Genomic_DNA"/>
</dbReference>
<evidence type="ECO:0000313" key="5">
    <source>
        <dbReference type="EMBL" id="KAA5401492.1"/>
    </source>
</evidence>
<dbReference type="Proteomes" id="UP001177934">
    <property type="component" value="Chromosome"/>
</dbReference>
<protein>
    <submittedName>
        <fullName evidence="8">DUF3874 domain-containing protein</fullName>
    </submittedName>
</protein>
<evidence type="ECO:0000313" key="12">
    <source>
        <dbReference type="Proteomes" id="UP000441162"/>
    </source>
</evidence>
<reference evidence="8" key="4">
    <citation type="journal article" date="2023" name="Nat. Commun.">
        <title>Identification of a novel Human Milk Oligosaccharides utilization cluster in the infant gut commensal Bacteroides dorei.</title>
        <authorList>
            <person name="Kijner S."/>
            <person name="Ennis D."/>
            <person name="Shmorak S."/>
            <person name="Florentin A."/>
            <person name="Yassour M."/>
        </authorList>
    </citation>
    <scope>NUCLEOTIDE SEQUENCE</scope>
    <source>
        <strain evidence="8">2</strain>
    </source>
</reference>
<name>A0A076J9G7_9BACT</name>
<evidence type="ECO:0000313" key="9">
    <source>
        <dbReference type="Proteomes" id="UP000283678"/>
    </source>
</evidence>
<evidence type="ECO:0000256" key="1">
    <source>
        <dbReference type="SAM" id="MobiDB-lite"/>
    </source>
</evidence>
<evidence type="ECO:0000313" key="3">
    <source>
        <dbReference type="EMBL" id="KAA5380360.1"/>
    </source>
</evidence>
<dbReference type="AlphaFoldDB" id="A0A076J9G7"/>
<accession>A0A076J9G7</accession>
<feature type="compositionally biased region" description="Basic and acidic residues" evidence="1">
    <location>
        <begin position="11"/>
        <end position="24"/>
    </location>
</feature>
<dbReference type="EMBL" id="SLTX01000001">
    <property type="protein sequence ID" value="TDB08052.1"/>
    <property type="molecule type" value="Genomic_DNA"/>
</dbReference>
<organism evidence="3 11">
    <name type="scientific">Phocaeicola dorei</name>
    <dbReference type="NCBI Taxonomy" id="357276"/>
    <lineage>
        <taxon>Bacteria</taxon>
        <taxon>Pseudomonadati</taxon>
        <taxon>Bacteroidota</taxon>
        <taxon>Bacteroidia</taxon>
        <taxon>Bacteroidales</taxon>
        <taxon>Bacteroidaceae</taxon>
        <taxon>Phocaeicola</taxon>
    </lineage>
</organism>
<dbReference type="Proteomes" id="UP000283678">
    <property type="component" value="Unassembled WGS sequence"/>
</dbReference>
<dbReference type="Proteomes" id="UP000347681">
    <property type="component" value="Unassembled WGS sequence"/>
</dbReference>
<evidence type="ECO:0000313" key="13">
    <source>
        <dbReference type="Proteomes" id="UP000481616"/>
    </source>
</evidence>
<dbReference type="EMBL" id="VVYY01000032">
    <property type="protein sequence ID" value="KAA5392376.1"/>
    <property type="molecule type" value="Genomic_DNA"/>
</dbReference>
<evidence type="ECO:0000313" key="10">
    <source>
        <dbReference type="Proteomes" id="UP000294834"/>
    </source>
</evidence>
<dbReference type="EMBL" id="CP126056">
    <property type="protein sequence ID" value="WHX08766.1"/>
    <property type="molecule type" value="Genomic_DNA"/>
</dbReference>
<evidence type="ECO:0000313" key="2">
    <source>
        <dbReference type="EMBL" id="KAA5322980.1"/>
    </source>
</evidence>
<evidence type="ECO:0000313" key="7">
    <source>
        <dbReference type="EMBL" id="TDB08052.1"/>
    </source>
</evidence>
<evidence type="ECO:0000313" key="14">
    <source>
        <dbReference type="Proteomes" id="UP000481700"/>
    </source>
</evidence>
<evidence type="ECO:0000313" key="11">
    <source>
        <dbReference type="Proteomes" id="UP000347681"/>
    </source>
</evidence>
<reference evidence="11 12" key="2">
    <citation type="journal article" date="2019" name="Nat. Med.">
        <title>A library of human gut bacterial isolates paired with longitudinal multiomics data enables mechanistic microbiome research.</title>
        <authorList>
            <person name="Poyet M."/>
            <person name="Groussin M."/>
            <person name="Gibbons S.M."/>
            <person name="Avila-Pacheco J."/>
            <person name="Jiang X."/>
            <person name="Kearney S.M."/>
            <person name="Perrotta A.R."/>
            <person name="Berdy B."/>
            <person name="Zhao S."/>
            <person name="Lieberman T.D."/>
            <person name="Swanson P.K."/>
            <person name="Smith M."/>
            <person name="Roesemann S."/>
            <person name="Alexander J.E."/>
            <person name="Rich S.A."/>
            <person name="Livny J."/>
            <person name="Vlamakis H."/>
            <person name="Clish C."/>
            <person name="Bullock K."/>
            <person name="Deik A."/>
            <person name="Scott J."/>
            <person name="Pierce K.A."/>
            <person name="Xavier R.J."/>
            <person name="Alm E.J."/>
        </authorList>
    </citation>
    <scope>NUCLEOTIDE SEQUENCE [LARGE SCALE GENOMIC DNA]</scope>
    <source>
        <strain evidence="4 13">BIOML-A1</strain>
        <strain evidence="2 14">BIOML-A25</strain>
        <strain evidence="5 12">BIOML-A4</strain>
        <strain evidence="3 11">BIOML-A5</strain>
    </source>
</reference>
<evidence type="ECO:0000313" key="4">
    <source>
        <dbReference type="EMBL" id="KAA5392376.1"/>
    </source>
</evidence>